<dbReference type="PANTHER" id="PTHR46797:SF1">
    <property type="entry name" value="METHYLPHOSPHONATE SYNTHASE"/>
    <property type="match status" value="1"/>
</dbReference>
<dbReference type="InterPro" id="IPR050807">
    <property type="entry name" value="TransReg_Diox_bact_type"/>
</dbReference>
<reference evidence="3 4" key="1">
    <citation type="submission" date="2016-11" db="EMBL/GenBank/DDBJ databases">
        <title>Tenacibaculum sp. LPB0136, isolated from marine environment.</title>
        <authorList>
            <person name="Kim E."/>
            <person name="Yi H."/>
        </authorList>
    </citation>
    <scope>NUCLEOTIDE SEQUENCE [LARGE SCALE GENOMIC DNA]</scope>
    <source>
        <strain evidence="3 4">LPB0136</strain>
    </source>
</reference>
<dbReference type="KEGG" id="ten:LPB136_11055"/>
<dbReference type="GO" id="GO:0003700">
    <property type="term" value="F:DNA-binding transcription factor activity"/>
    <property type="evidence" value="ECO:0007669"/>
    <property type="project" value="TreeGrafter"/>
</dbReference>
<proteinExistence type="predicted"/>
<organism evidence="3 4">
    <name type="scientific">Tenacibaculum todarodis</name>
    <dbReference type="NCBI Taxonomy" id="1850252"/>
    <lineage>
        <taxon>Bacteria</taxon>
        <taxon>Pseudomonadati</taxon>
        <taxon>Bacteroidota</taxon>
        <taxon>Flavobacteriia</taxon>
        <taxon>Flavobacteriales</taxon>
        <taxon>Flavobacteriaceae</taxon>
        <taxon>Tenacibaculum</taxon>
    </lineage>
</organism>
<feature type="domain" description="HTH cro/C1-type" evidence="2">
    <location>
        <begin position="16"/>
        <end position="70"/>
    </location>
</feature>
<name>A0A1L3JL37_9FLAO</name>
<evidence type="ECO:0000313" key="4">
    <source>
        <dbReference type="Proteomes" id="UP000181898"/>
    </source>
</evidence>
<dbReference type="InterPro" id="IPR010982">
    <property type="entry name" value="Lambda_DNA-bd_dom_sf"/>
</dbReference>
<accession>A0A1L3JL37</accession>
<keyword evidence="1" id="KW-0238">DNA-binding</keyword>
<dbReference type="STRING" id="1850252.LPB136_11055"/>
<dbReference type="Proteomes" id="UP000181898">
    <property type="component" value="Chromosome"/>
</dbReference>
<dbReference type="EMBL" id="CP018155">
    <property type="protein sequence ID" value="APG65870.1"/>
    <property type="molecule type" value="Genomic_DNA"/>
</dbReference>
<dbReference type="PANTHER" id="PTHR46797">
    <property type="entry name" value="HTH-TYPE TRANSCRIPTIONAL REGULATOR"/>
    <property type="match status" value="1"/>
</dbReference>
<evidence type="ECO:0000259" key="2">
    <source>
        <dbReference type="PROSITE" id="PS50943"/>
    </source>
</evidence>
<gene>
    <name evidence="3" type="ORF">LPB136_11055</name>
</gene>
<dbReference type="PROSITE" id="PS50943">
    <property type="entry name" value="HTH_CROC1"/>
    <property type="match status" value="1"/>
</dbReference>
<keyword evidence="4" id="KW-1185">Reference proteome</keyword>
<evidence type="ECO:0000313" key="3">
    <source>
        <dbReference type="EMBL" id="APG65870.1"/>
    </source>
</evidence>
<dbReference type="SMART" id="SM00530">
    <property type="entry name" value="HTH_XRE"/>
    <property type="match status" value="1"/>
</dbReference>
<dbReference type="SUPFAM" id="SSF47413">
    <property type="entry name" value="lambda repressor-like DNA-binding domains"/>
    <property type="match status" value="1"/>
</dbReference>
<evidence type="ECO:0000256" key="1">
    <source>
        <dbReference type="ARBA" id="ARBA00023125"/>
    </source>
</evidence>
<dbReference type="CDD" id="cd00093">
    <property type="entry name" value="HTH_XRE"/>
    <property type="match status" value="1"/>
</dbReference>
<dbReference type="GO" id="GO:0003677">
    <property type="term" value="F:DNA binding"/>
    <property type="evidence" value="ECO:0007669"/>
    <property type="project" value="UniProtKB-KW"/>
</dbReference>
<dbReference type="Gene3D" id="1.10.260.40">
    <property type="entry name" value="lambda repressor-like DNA-binding domains"/>
    <property type="match status" value="1"/>
</dbReference>
<dbReference type="GO" id="GO:0005829">
    <property type="term" value="C:cytosol"/>
    <property type="evidence" value="ECO:0007669"/>
    <property type="project" value="TreeGrafter"/>
</dbReference>
<protein>
    <recommendedName>
        <fullName evidence="2">HTH cro/C1-type domain-containing protein</fullName>
    </recommendedName>
</protein>
<dbReference type="Pfam" id="PF01381">
    <property type="entry name" value="HTH_3"/>
    <property type="match status" value="1"/>
</dbReference>
<dbReference type="RefSeq" id="WP_072556394.1">
    <property type="nucleotide sequence ID" value="NZ_CP018155.1"/>
</dbReference>
<dbReference type="OrthoDB" id="2902336at2"/>
<dbReference type="AlphaFoldDB" id="A0A1L3JL37"/>
<sequence>MYSKEVLFIKEIGKQIKKHRKEQNLTQFDLAIKSDMEENALQRIKTGRTNPTIKTLLKVASALNVELFQLFIFEEKMKE</sequence>
<dbReference type="InterPro" id="IPR001387">
    <property type="entry name" value="Cro/C1-type_HTH"/>
</dbReference>